<name>E3MBH1_CAERE</name>
<feature type="transmembrane region" description="Helical" evidence="6">
    <location>
        <begin position="117"/>
        <end position="140"/>
    </location>
</feature>
<reference evidence="7" key="1">
    <citation type="submission" date="2007-07" db="EMBL/GenBank/DDBJ databases">
        <title>PCAP assembly of the Caenorhabditis remanei genome.</title>
        <authorList>
            <consortium name="The Caenorhabditis remanei Sequencing Consortium"/>
            <person name="Wilson R.K."/>
        </authorList>
    </citation>
    <scope>NUCLEOTIDE SEQUENCE [LARGE SCALE GENOMIC DNA]</scope>
    <source>
        <strain evidence="7">PB4641</strain>
    </source>
</reference>
<keyword evidence="8" id="KW-1185">Reference proteome</keyword>
<dbReference type="Proteomes" id="UP000008281">
    <property type="component" value="Unassembled WGS sequence"/>
</dbReference>
<dbReference type="InterPro" id="IPR000609">
    <property type="entry name" value="7TM_GPCR_serpentine_rcpt_Srg"/>
</dbReference>
<dbReference type="AlphaFoldDB" id="E3MBH1"/>
<accession>E3MBH1</accession>
<evidence type="ECO:0000256" key="3">
    <source>
        <dbReference type="ARBA" id="ARBA00022692"/>
    </source>
</evidence>
<keyword evidence="3 6" id="KW-0812">Transmembrane</keyword>
<dbReference type="EMBL" id="DS268433">
    <property type="protein sequence ID" value="EFO97684.1"/>
    <property type="molecule type" value="Genomic_DNA"/>
</dbReference>
<dbReference type="HOGENOM" id="CLU_076972_1_0_1"/>
<evidence type="ECO:0000256" key="4">
    <source>
        <dbReference type="ARBA" id="ARBA00022989"/>
    </source>
</evidence>
<dbReference type="OrthoDB" id="5898208at2759"/>
<dbReference type="GO" id="GO:0007606">
    <property type="term" value="P:sensory perception of chemical stimulus"/>
    <property type="evidence" value="ECO:0007669"/>
    <property type="project" value="UniProtKB-UniRule"/>
</dbReference>
<sequence>MNIAGIWVCYGVPSFFLVIFFLFFLGKPEFKYSFYRVLQCDMTINILCYLNTWFSRLYHIETTMPFMIWVHDNAYFVFRVYRFLTNYYHSAQSLSVIIMAAHRFWSSKSTSGNRFWSVYYGHVYLGLAVISGILTLPNVYLGLYTPDYYDREAGVFVINKLTADKLNLAIYVLLIKSLIFFTIIFVLSISTLYLLQKRFPYQTSSLQVRTMMKNLTTIAFMNSFVFFVVLLWPIIISIFVTLSGEFQYNAVIFLSDVLSLSLPYILMAFDKNVQATMSKMMDSWGYRVQVLGSFTMQRRSNIS</sequence>
<dbReference type="InParanoid" id="E3MBH1"/>
<dbReference type="Pfam" id="PF02118">
    <property type="entry name" value="Srg"/>
    <property type="match status" value="1"/>
</dbReference>
<protein>
    <recommendedName>
        <fullName evidence="6">Serpentine receptor class gamma</fullName>
    </recommendedName>
</protein>
<feature type="transmembrane region" description="Helical" evidence="6">
    <location>
        <begin position="168"/>
        <end position="195"/>
    </location>
</feature>
<proteinExistence type="inferred from homology"/>
<evidence type="ECO:0000313" key="8">
    <source>
        <dbReference type="Proteomes" id="UP000008281"/>
    </source>
</evidence>
<keyword evidence="4 6" id="KW-1133">Transmembrane helix</keyword>
<feature type="transmembrane region" description="Helical" evidence="6">
    <location>
        <begin position="215"/>
        <end position="240"/>
    </location>
</feature>
<comment type="similarity">
    <text evidence="2 6">Belongs to the nematode receptor-like protein srg family.</text>
</comment>
<dbReference type="PANTHER" id="PTHR31114">
    <property type="entry name" value="SERPENTINE RECEPTOR CLASS GAMMA"/>
    <property type="match status" value="1"/>
</dbReference>
<evidence type="ECO:0000256" key="1">
    <source>
        <dbReference type="ARBA" id="ARBA00004141"/>
    </source>
</evidence>
<dbReference type="PANTHER" id="PTHR31114:SF3">
    <property type="entry name" value="SERPENTINE RECEPTOR CLASS GAMMA-RELATED"/>
    <property type="match status" value="1"/>
</dbReference>
<gene>
    <name evidence="7" type="ORF">CRE_15910</name>
</gene>
<evidence type="ECO:0000256" key="5">
    <source>
        <dbReference type="ARBA" id="ARBA00023136"/>
    </source>
</evidence>
<feature type="transmembrane region" description="Helical" evidence="6">
    <location>
        <begin position="7"/>
        <end position="26"/>
    </location>
</feature>
<feature type="transmembrane region" description="Helical" evidence="6">
    <location>
        <begin position="246"/>
        <end position="269"/>
    </location>
</feature>
<comment type="subcellular location">
    <subcellularLocation>
        <location evidence="1">Membrane</location>
        <topology evidence="1">Multi-pass membrane protein</topology>
    </subcellularLocation>
</comment>
<comment type="caution">
    <text evidence="6">Lacks conserved residue(s) required for the propagation of feature annotation.</text>
</comment>
<dbReference type="InterPro" id="IPR052880">
    <property type="entry name" value="NRL-Serpentine_Class_Gamma"/>
</dbReference>
<organism evidence="8">
    <name type="scientific">Caenorhabditis remanei</name>
    <name type="common">Caenorhabditis vulgaris</name>
    <dbReference type="NCBI Taxonomy" id="31234"/>
    <lineage>
        <taxon>Eukaryota</taxon>
        <taxon>Metazoa</taxon>
        <taxon>Ecdysozoa</taxon>
        <taxon>Nematoda</taxon>
        <taxon>Chromadorea</taxon>
        <taxon>Rhabditida</taxon>
        <taxon>Rhabditina</taxon>
        <taxon>Rhabditomorpha</taxon>
        <taxon>Rhabditoidea</taxon>
        <taxon>Rhabditidae</taxon>
        <taxon>Peloderinae</taxon>
        <taxon>Caenorhabditis</taxon>
    </lineage>
</organism>
<keyword evidence="5 6" id="KW-0472">Membrane</keyword>
<dbReference type="eggNOG" id="ENOG502TJBT">
    <property type="taxonomic scope" value="Eukaryota"/>
</dbReference>
<dbReference type="GO" id="GO:0004888">
    <property type="term" value="F:transmembrane signaling receptor activity"/>
    <property type="evidence" value="ECO:0007669"/>
    <property type="project" value="InterPro"/>
</dbReference>
<evidence type="ECO:0000313" key="7">
    <source>
        <dbReference type="EMBL" id="EFO97684.1"/>
    </source>
</evidence>
<dbReference type="GO" id="GO:0016020">
    <property type="term" value="C:membrane"/>
    <property type="evidence" value="ECO:0007669"/>
    <property type="project" value="UniProtKB-SubCell"/>
</dbReference>
<evidence type="ECO:0000256" key="6">
    <source>
        <dbReference type="RuleBase" id="RU280813"/>
    </source>
</evidence>
<evidence type="ECO:0000256" key="2">
    <source>
        <dbReference type="ARBA" id="ARBA00005692"/>
    </source>
</evidence>
<feature type="transmembrane region" description="Helical" evidence="6">
    <location>
        <begin position="87"/>
        <end position="105"/>
    </location>
</feature>